<evidence type="ECO:0000313" key="3">
    <source>
        <dbReference type="Proteomes" id="UP000595254"/>
    </source>
</evidence>
<evidence type="ECO:0000313" key="2">
    <source>
        <dbReference type="EMBL" id="QQS98431.1"/>
    </source>
</evidence>
<proteinExistence type="predicted"/>
<keyword evidence="1" id="KW-1133">Transmembrane helix</keyword>
<keyword evidence="3" id="KW-1185">Reference proteome</keyword>
<gene>
    <name evidence="2" type="ORF">I6J18_00025</name>
</gene>
<geneLocation type="plasmid" evidence="2 3">
    <name>unnamed</name>
</geneLocation>
<name>A0A974NIM3_PERPY</name>
<dbReference type="AlphaFoldDB" id="A0A974NIM3"/>
<dbReference type="Proteomes" id="UP000595254">
    <property type="component" value="Plasmid unnamed"/>
</dbReference>
<dbReference type="KEGG" id="ppsr:I6J18_00025"/>
<reference evidence="2 3" key="1">
    <citation type="submission" date="2021-01" db="EMBL/GenBank/DDBJ databases">
        <title>FDA dAtabase for Regulatory Grade micrObial Sequences (FDA-ARGOS): Supporting development and validation of Infectious Disease Dx tests.</title>
        <authorList>
            <person name="Nelson B."/>
            <person name="Plummer A."/>
            <person name="Tallon L."/>
            <person name="Sadzewicz L."/>
            <person name="Zhao X."/>
            <person name="Boylan J."/>
            <person name="Ott S."/>
            <person name="Bowen H."/>
            <person name="Vavikolanu K."/>
            <person name="Mehta A."/>
            <person name="Aluvathingal J."/>
            <person name="Nadendla S."/>
            <person name="Myers T."/>
            <person name="Yan Y."/>
            <person name="Sichtig H."/>
        </authorList>
    </citation>
    <scope>NUCLEOTIDE SEQUENCE [LARGE SCALE GENOMIC DNA]</scope>
    <source>
        <strain evidence="2 3">FDAARGOS_1161</strain>
        <plasmid evidence="2 3">unnamed</plasmid>
    </source>
</reference>
<feature type="transmembrane region" description="Helical" evidence="1">
    <location>
        <begin position="27"/>
        <end position="49"/>
    </location>
</feature>
<evidence type="ECO:0000256" key="1">
    <source>
        <dbReference type="SAM" id="Phobius"/>
    </source>
</evidence>
<dbReference type="EMBL" id="CP068052">
    <property type="protein sequence ID" value="QQS98431.1"/>
    <property type="molecule type" value="Genomic_DNA"/>
</dbReference>
<keyword evidence="1" id="KW-0472">Membrane</keyword>
<keyword evidence="2" id="KW-0614">Plasmid</keyword>
<dbReference type="RefSeq" id="WP_040374277.1">
    <property type="nucleotide sequence ID" value="NZ_CP068052.1"/>
</dbReference>
<sequence length="111" mass="12562">MGYKVKRGSTPTGSTIKDMLTAFVRRMIVVIIVLAVMVTIGYVCFQIAYERFPVFADAADDLLSMIKGFYVKHGLWTTLGVISFICIGVWAIGEETNRKERRKDAMNEMMK</sequence>
<feature type="transmembrane region" description="Helical" evidence="1">
    <location>
        <begin position="69"/>
        <end position="93"/>
    </location>
</feature>
<accession>A0A974NIM3</accession>
<keyword evidence="1" id="KW-0812">Transmembrane</keyword>
<organism evidence="2 3">
    <name type="scientific">Peribacillus psychrosaccharolyticus</name>
    <name type="common">Bacillus psychrosaccharolyticus</name>
    <dbReference type="NCBI Taxonomy" id="1407"/>
    <lineage>
        <taxon>Bacteria</taxon>
        <taxon>Bacillati</taxon>
        <taxon>Bacillota</taxon>
        <taxon>Bacilli</taxon>
        <taxon>Bacillales</taxon>
        <taxon>Bacillaceae</taxon>
        <taxon>Peribacillus</taxon>
    </lineage>
</organism>
<protein>
    <submittedName>
        <fullName evidence="2">Uncharacterized protein</fullName>
    </submittedName>
</protein>